<name>A0A8J2ZTE3_9BACL</name>
<feature type="transmembrane region" description="Helical" evidence="1">
    <location>
        <begin position="142"/>
        <end position="171"/>
    </location>
</feature>
<accession>A0A8J2ZTE3</accession>
<evidence type="ECO:0000313" key="2">
    <source>
        <dbReference type="EMBL" id="GGH76120.1"/>
    </source>
</evidence>
<dbReference type="Pfam" id="PF04854">
    <property type="entry name" value="DUF624"/>
    <property type="match status" value="1"/>
</dbReference>
<keyword evidence="1" id="KW-1133">Transmembrane helix</keyword>
<dbReference type="Proteomes" id="UP000656813">
    <property type="component" value="Unassembled WGS sequence"/>
</dbReference>
<sequence length="223" mass="25853">MQLGGLTGVLYKICDWIMKFAYVNLLWLFFTFVGLIVFGIMPSTASLFTVIRKWIMGQDDVPVFKTFWNNYKTSFIKINIIGIILFVVGMVLYFDYYYFKGMTGALSNVLLVVMLMITFLYLLVLLYIFPTFAHFELTILRYFKYSIILAISNLLSTIMMIAGAIIVYFLFRMVPGLIPFFGGSVLGFVLMWAAYRGFAKIERLREAKEEEEKEKESQMKVEA</sequence>
<keyword evidence="1" id="KW-0472">Membrane</keyword>
<feature type="transmembrane region" description="Helical" evidence="1">
    <location>
        <begin position="78"/>
        <end position="99"/>
    </location>
</feature>
<feature type="transmembrane region" description="Helical" evidence="1">
    <location>
        <begin position="105"/>
        <end position="130"/>
    </location>
</feature>
<keyword evidence="1" id="KW-0812">Transmembrane</keyword>
<dbReference type="RefSeq" id="WP_188495928.1">
    <property type="nucleotide sequence ID" value="NZ_BMFV01000003.1"/>
</dbReference>
<comment type="caution">
    <text evidence="2">The sequence shown here is derived from an EMBL/GenBank/DDBJ whole genome shotgun (WGS) entry which is preliminary data.</text>
</comment>
<dbReference type="InterPro" id="IPR006938">
    <property type="entry name" value="DUF624"/>
</dbReference>
<dbReference type="EMBL" id="BMFV01000003">
    <property type="protein sequence ID" value="GGH76120.1"/>
    <property type="molecule type" value="Genomic_DNA"/>
</dbReference>
<proteinExistence type="predicted"/>
<gene>
    <name evidence="2" type="primary">yteU</name>
    <name evidence="2" type="ORF">GCM10007096_06070</name>
</gene>
<protein>
    <recommendedName>
        <fullName evidence="4">DUF624 domain-containing protein</fullName>
    </recommendedName>
</protein>
<feature type="transmembrane region" description="Helical" evidence="1">
    <location>
        <begin position="177"/>
        <end position="195"/>
    </location>
</feature>
<evidence type="ECO:0000313" key="3">
    <source>
        <dbReference type="Proteomes" id="UP000656813"/>
    </source>
</evidence>
<reference evidence="2" key="1">
    <citation type="journal article" date="2014" name="Int. J. Syst. Evol. Microbiol.">
        <title>Complete genome sequence of Corynebacterium casei LMG S-19264T (=DSM 44701T), isolated from a smear-ripened cheese.</title>
        <authorList>
            <consortium name="US DOE Joint Genome Institute (JGI-PGF)"/>
            <person name="Walter F."/>
            <person name="Albersmeier A."/>
            <person name="Kalinowski J."/>
            <person name="Ruckert C."/>
        </authorList>
    </citation>
    <scope>NUCLEOTIDE SEQUENCE</scope>
    <source>
        <strain evidence="2">CGMCC 1.12777</strain>
    </source>
</reference>
<reference evidence="2" key="2">
    <citation type="submission" date="2020-09" db="EMBL/GenBank/DDBJ databases">
        <authorList>
            <person name="Sun Q."/>
            <person name="Zhou Y."/>
        </authorList>
    </citation>
    <scope>NUCLEOTIDE SEQUENCE</scope>
    <source>
        <strain evidence="2">CGMCC 1.12777</strain>
    </source>
</reference>
<dbReference type="AlphaFoldDB" id="A0A8J2ZTE3"/>
<evidence type="ECO:0008006" key="4">
    <source>
        <dbReference type="Google" id="ProtNLM"/>
    </source>
</evidence>
<organism evidence="2 3">
    <name type="scientific">Pullulanibacillus pueri</name>
    <dbReference type="NCBI Taxonomy" id="1437324"/>
    <lineage>
        <taxon>Bacteria</taxon>
        <taxon>Bacillati</taxon>
        <taxon>Bacillota</taxon>
        <taxon>Bacilli</taxon>
        <taxon>Bacillales</taxon>
        <taxon>Sporolactobacillaceae</taxon>
        <taxon>Pullulanibacillus</taxon>
    </lineage>
</organism>
<evidence type="ECO:0000256" key="1">
    <source>
        <dbReference type="SAM" id="Phobius"/>
    </source>
</evidence>
<feature type="transmembrane region" description="Helical" evidence="1">
    <location>
        <begin position="25"/>
        <end position="48"/>
    </location>
</feature>
<keyword evidence="3" id="KW-1185">Reference proteome</keyword>